<feature type="signal peptide" evidence="1">
    <location>
        <begin position="1"/>
        <end position="21"/>
    </location>
</feature>
<gene>
    <name evidence="2" type="ORF">SVIM_LOCUS261382</name>
</gene>
<evidence type="ECO:0000313" key="2">
    <source>
        <dbReference type="EMBL" id="VFU42922.1"/>
    </source>
</evidence>
<reference evidence="2" key="1">
    <citation type="submission" date="2019-03" db="EMBL/GenBank/DDBJ databases">
        <authorList>
            <person name="Mank J."/>
            <person name="Almeida P."/>
        </authorList>
    </citation>
    <scope>NUCLEOTIDE SEQUENCE</scope>
    <source>
        <strain evidence="2">78183</strain>
    </source>
</reference>
<dbReference type="EMBL" id="CAADRP010001594">
    <property type="protein sequence ID" value="VFU42922.1"/>
    <property type="molecule type" value="Genomic_DNA"/>
</dbReference>
<accession>A0A6N2LRN4</accession>
<evidence type="ECO:0000256" key="1">
    <source>
        <dbReference type="SAM" id="SignalP"/>
    </source>
</evidence>
<dbReference type="AlphaFoldDB" id="A0A6N2LRN4"/>
<feature type="chain" id="PRO_5026922859" evidence="1">
    <location>
        <begin position="22"/>
        <end position="279"/>
    </location>
</feature>
<proteinExistence type="predicted"/>
<sequence>MASQILLLSSPFFIFSLLAHASFLSSFAYSASTGAEVANGRKEAEALLEWKVSLDNHSQPILSFGLGTALAAGSESVATGLERDLQVILHHDLHPDLQHVYLGMCGSERTFRLAAAVGNLCVEIGFQGIYTQLGAASSDCSLLFTSMIQVLANEDAYALMDLRSSRPLPIRVGKGLNFESERSGLVKDKYVNCQPLATIKVGSEVESEQLVDMGLVHGLASVMCVRFRSSAMYSLGEKHPFRRLRTSTQGSSLNCQGPSLQNQLVNVEGLVEWQRWFGY</sequence>
<name>A0A6N2LRN4_SALVM</name>
<keyword evidence="1" id="KW-0732">Signal</keyword>
<organism evidence="2">
    <name type="scientific">Salix viminalis</name>
    <name type="common">Common osier</name>
    <name type="synonym">Basket willow</name>
    <dbReference type="NCBI Taxonomy" id="40686"/>
    <lineage>
        <taxon>Eukaryota</taxon>
        <taxon>Viridiplantae</taxon>
        <taxon>Streptophyta</taxon>
        <taxon>Embryophyta</taxon>
        <taxon>Tracheophyta</taxon>
        <taxon>Spermatophyta</taxon>
        <taxon>Magnoliopsida</taxon>
        <taxon>eudicotyledons</taxon>
        <taxon>Gunneridae</taxon>
        <taxon>Pentapetalae</taxon>
        <taxon>rosids</taxon>
        <taxon>fabids</taxon>
        <taxon>Malpighiales</taxon>
        <taxon>Salicaceae</taxon>
        <taxon>Saliceae</taxon>
        <taxon>Salix</taxon>
    </lineage>
</organism>
<protein>
    <submittedName>
        <fullName evidence="2">Uncharacterized protein</fullName>
    </submittedName>
</protein>